<feature type="domain" description="Peptidase A2" evidence="2">
    <location>
        <begin position="179"/>
        <end position="255"/>
    </location>
</feature>
<dbReference type="InterPro" id="IPR052169">
    <property type="entry name" value="CW_Biosynth-Accessory"/>
</dbReference>
<comment type="caution">
    <text evidence="3">The sequence shown here is derived from an EMBL/GenBank/DDBJ whole genome shotgun (WGS) entry which is preliminary data.</text>
</comment>
<name>A0A1F4UIV8_9BACT</name>
<sequence length="278" mass="30763">MADADLTHVSNEVSFVEGCAVYSGMRFCSNPKYIETLKASGVDIVELTGNHNNDFGASNNANTINTYKELGWDYFGGGLNIQDASKILYKEVKGSTVAFVGYNYYDTMLGSLAIAGDSRAGANSYSVEKLTKDILEAKENADIVIVTFQFQECYCYPSSDVIYPICYKPLSSPDQKGVFRKAIDLGADVVIGTQAHQPQTYEVYKEGLIFYGLGNLYFDQYRWIGTRQGLILSLYVQDGKLIQAKLTPTLMGRDLIPKIAKESDSNLLLNLLKSARTF</sequence>
<accession>A0A1F4UIV8</accession>
<evidence type="ECO:0000256" key="1">
    <source>
        <dbReference type="ARBA" id="ARBA00005662"/>
    </source>
</evidence>
<gene>
    <name evidence="3" type="ORF">A3J98_01980</name>
</gene>
<dbReference type="InterPro" id="IPR001995">
    <property type="entry name" value="Peptidase_A2_cat"/>
</dbReference>
<organism evidence="3 4">
    <name type="scientific">candidate division WS6 bacterium RIFOXYC1_FULL_33_10</name>
    <dbReference type="NCBI Taxonomy" id="1802606"/>
    <lineage>
        <taxon>Bacteria</taxon>
        <taxon>Candidatus Dojkabacteria</taxon>
    </lineage>
</organism>
<dbReference type="InterPro" id="IPR019079">
    <property type="entry name" value="Capsule_synth_CapA"/>
</dbReference>
<dbReference type="PANTHER" id="PTHR33393:SF11">
    <property type="entry name" value="POLYGLUTAMINE SYNTHESIS ACCESSORY PROTEIN RV0574C-RELATED"/>
    <property type="match status" value="1"/>
</dbReference>
<dbReference type="CDD" id="cd07381">
    <property type="entry name" value="MPP_CapA"/>
    <property type="match status" value="1"/>
</dbReference>
<dbReference type="SUPFAM" id="SSF56300">
    <property type="entry name" value="Metallo-dependent phosphatases"/>
    <property type="match status" value="1"/>
</dbReference>
<dbReference type="AlphaFoldDB" id="A0A1F4UIV8"/>
<comment type="similarity">
    <text evidence="1">Belongs to the CapA family.</text>
</comment>
<dbReference type="EMBL" id="MEUP01000109">
    <property type="protein sequence ID" value="OGC44856.1"/>
    <property type="molecule type" value="Genomic_DNA"/>
</dbReference>
<dbReference type="PROSITE" id="PS50175">
    <property type="entry name" value="ASP_PROT_RETROV"/>
    <property type="match status" value="1"/>
</dbReference>
<dbReference type="Gene3D" id="3.60.21.10">
    <property type="match status" value="1"/>
</dbReference>
<evidence type="ECO:0000313" key="3">
    <source>
        <dbReference type="EMBL" id="OGC44856.1"/>
    </source>
</evidence>
<dbReference type="Pfam" id="PF09587">
    <property type="entry name" value="PGA_cap"/>
    <property type="match status" value="1"/>
</dbReference>
<reference evidence="3 4" key="1">
    <citation type="journal article" date="2016" name="Nat. Commun.">
        <title>Thousands of microbial genomes shed light on interconnected biogeochemical processes in an aquifer system.</title>
        <authorList>
            <person name="Anantharaman K."/>
            <person name="Brown C.T."/>
            <person name="Hug L.A."/>
            <person name="Sharon I."/>
            <person name="Castelle C.J."/>
            <person name="Probst A.J."/>
            <person name="Thomas B.C."/>
            <person name="Singh A."/>
            <person name="Wilkins M.J."/>
            <person name="Karaoz U."/>
            <person name="Brodie E.L."/>
            <person name="Williams K.H."/>
            <person name="Hubbard S.S."/>
            <person name="Banfield J.F."/>
        </authorList>
    </citation>
    <scope>NUCLEOTIDE SEQUENCE [LARGE SCALE GENOMIC DNA]</scope>
</reference>
<dbReference type="GO" id="GO:0006508">
    <property type="term" value="P:proteolysis"/>
    <property type="evidence" value="ECO:0007669"/>
    <property type="project" value="InterPro"/>
</dbReference>
<dbReference type="InterPro" id="IPR029052">
    <property type="entry name" value="Metallo-depent_PP-like"/>
</dbReference>
<dbReference type="PANTHER" id="PTHR33393">
    <property type="entry name" value="POLYGLUTAMINE SYNTHESIS ACCESSORY PROTEIN RV0574C-RELATED"/>
    <property type="match status" value="1"/>
</dbReference>
<protein>
    <recommendedName>
        <fullName evidence="2">Peptidase A2 domain-containing protein</fullName>
    </recommendedName>
</protein>
<evidence type="ECO:0000313" key="4">
    <source>
        <dbReference type="Proteomes" id="UP000178631"/>
    </source>
</evidence>
<evidence type="ECO:0000259" key="2">
    <source>
        <dbReference type="PROSITE" id="PS50175"/>
    </source>
</evidence>
<dbReference type="GO" id="GO:0004190">
    <property type="term" value="F:aspartic-type endopeptidase activity"/>
    <property type="evidence" value="ECO:0007669"/>
    <property type="project" value="InterPro"/>
</dbReference>
<dbReference type="SMART" id="SM00854">
    <property type="entry name" value="PGA_cap"/>
    <property type="match status" value="1"/>
</dbReference>
<proteinExistence type="inferred from homology"/>
<dbReference type="Proteomes" id="UP000178631">
    <property type="component" value="Unassembled WGS sequence"/>
</dbReference>